<keyword evidence="3" id="KW-1185">Reference proteome</keyword>
<dbReference type="NCBIfam" id="TIGR02532">
    <property type="entry name" value="IV_pilin_GFxxxE"/>
    <property type="match status" value="1"/>
</dbReference>
<dbReference type="PANTHER" id="PTHR30093:SF47">
    <property type="entry name" value="TYPE IV PILUS NON-CORE MINOR PILIN PILE"/>
    <property type="match status" value="1"/>
</dbReference>
<gene>
    <name evidence="2" type="ORF">GGR36_000047</name>
</gene>
<dbReference type="PROSITE" id="PS00409">
    <property type="entry name" value="PROKAR_NTER_METHYL"/>
    <property type="match status" value="1"/>
</dbReference>
<dbReference type="AlphaFoldDB" id="A0A840BGI9"/>
<dbReference type="GO" id="GO:0043683">
    <property type="term" value="P:type IV pilus assembly"/>
    <property type="evidence" value="ECO:0007669"/>
    <property type="project" value="InterPro"/>
</dbReference>
<dbReference type="InterPro" id="IPR031982">
    <property type="entry name" value="PilE-like"/>
</dbReference>
<comment type="caution">
    <text evidence="2">The sequence shown here is derived from an EMBL/GenBank/DDBJ whole genome shotgun (WGS) entry which is preliminary data.</text>
</comment>
<reference evidence="2 3" key="1">
    <citation type="submission" date="2020-08" db="EMBL/GenBank/DDBJ databases">
        <title>Genomic Encyclopedia of Type Strains, Phase IV (KMG-IV): sequencing the most valuable type-strain genomes for metagenomic binning, comparative biology and taxonomic classification.</title>
        <authorList>
            <person name="Goeker M."/>
        </authorList>
    </citation>
    <scope>NUCLEOTIDE SEQUENCE [LARGE SCALE GENOMIC DNA]</scope>
    <source>
        <strain evidence="2 3">DSM 106739</strain>
    </source>
</reference>
<dbReference type="SUPFAM" id="SSF54523">
    <property type="entry name" value="Pili subunits"/>
    <property type="match status" value="1"/>
</dbReference>
<proteinExistence type="predicted"/>
<dbReference type="EMBL" id="JACIET010000001">
    <property type="protein sequence ID" value="MBB4010739.1"/>
    <property type="molecule type" value="Genomic_DNA"/>
</dbReference>
<keyword evidence="1" id="KW-0812">Transmembrane</keyword>
<dbReference type="Gene3D" id="3.30.700.10">
    <property type="entry name" value="Glycoprotein, Type 4 Pilin"/>
    <property type="match status" value="1"/>
</dbReference>
<evidence type="ECO:0000313" key="3">
    <source>
        <dbReference type="Proteomes" id="UP000561045"/>
    </source>
</evidence>
<evidence type="ECO:0000313" key="2">
    <source>
        <dbReference type="EMBL" id="MBB4010739.1"/>
    </source>
</evidence>
<feature type="transmembrane region" description="Helical" evidence="1">
    <location>
        <begin position="7"/>
        <end position="31"/>
    </location>
</feature>
<dbReference type="InterPro" id="IPR012902">
    <property type="entry name" value="N_methyl_site"/>
</dbReference>
<keyword evidence="1" id="KW-0472">Membrane</keyword>
<dbReference type="Pfam" id="PF16732">
    <property type="entry name" value="ComP_DUS"/>
    <property type="match status" value="1"/>
</dbReference>
<dbReference type="RefSeq" id="WP_338086599.1">
    <property type="nucleotide sequence ID" value="NZ_BAABLE010000011.1"/>
</dbReference>
<dbReference type="Pfam" id="PF07963">
    <property type="entry name" value="N_methyl"/>
    <property type="match status" value="1"/>
</dbReference>
<dbReference type="PANTHER" id="PTHR30093">
    <property type="entry name" value="GENERAL SECRETION PATHWAY PROTEIN G"/>
    <property type="match status" value="1"/>
</dbReference>
<name>A0A840BGI9_9RHOO</name>
<keyword evidence="1" id="KW-1133">Transmembrane helix</keyword>
<accession>A0A840BGI9</accession>
<dbReference type="Proteomes" id="UP000561045">
    <property type="component" value="Unassembled WGS sequence"/>
</dbReference>
<dbReference type="InterPro" id="IPR045584">
    <property type="entry name" value="Pilin-like"/>
</dbReference>
<organism evidence="2 3">
    <name type="scientific">Niveibacterium umoris</name>
    <dbReference type="NCBI Taxonomy" id="1193620"/>
    <lineage>
        <taxon>Bacteria</taxon>
        <taxon>Pseudomonadati</taxon>
        <taxon>Pseudomonadota</taxon>
        <taxon>Betaproteobacteria</taxon>
        <taxon>Rhodocyclales</taxon>
        <taxon>Rhodocyclaceae</taxon>
        <taxon>Niveibacterium</taxon>
    </lineage>
</organism>
<evidence type="ECO:0000256" key="1">
    <source>
        <dbReference type="SAM" id="Phobius"/>
    </source>
</evidence>
<sequence>MRTKPRGFTLIELMLVMASIAILTAIALPIYSSFGDRARRAEGRAAAEQAAQLLERLYSRTNTYSTTLADAGIPASSASGRYTISVAAMAGDTIATSYVVTATPSGWSDSTCGNLTLSSTGQRGVSGTGSVTDCWQR</sequence>
<protein>
    <submittedName>
        <fullName evidence="2">Type IV pilus assembly protein PilE</fullName>
    </submittedName>
</protein>